<gene>
    <name evidence="3" type="ORF">SEMRO_640_G179890.1</name>
</gene>
<dbReference type="EMBL" id="CAICTM010000639">
    <property type="protein sequence ID" value="CAB9514230.1"/>
    <property type="molecule type" value="Genomic_DNA"/>
</dbReference>
<dbReference type="Proteomes" id="UP001153069">
    <property type="component" value="Unassembled WGS sequence"/>
</dbReference>
<feature type="region of interest" description="Disordered" evidence="1">
    <location>
        <begin position="552"/>
        <end position="666"/>
    </location>
</feature>
<feature type="compositionally biased region" description="Low complexity" evidence="1">
    <location>
        <begin position="289"/>
        <end position="308"/>
    </location>
</feature>
<feature type="compositionally biased region" description="Low complexity" evidence="1">
    <location>
        <begin position="31"/>
        <end position="48"/>
    </location>
</feature>
<keyword evidence="2" id="KW-0812">Transmembrane</keyword>
<feature type="compositionally biased region" description="Acidic residues" evidence="1">
    <location>
        <begin position="79"/>
        <end position="110"/>
    </location>
</feature>
<dbReference type="OrthoDB" id="43775at2759"/>
<reference evidence="3" key="1">
    <citation type="submission" date="2020-06" db="EMBL/GenBank/DDBJ databases">
        <authorList>
            <consortium name="Plant Systems Biology data submission"/>
        </authorList>
    </citation>
    <scope>NUCLEOTIDE SEQUENCE</scope>
    <source>
        <strain evidence="3">D6</strain>
    </source>
</reference>
<feature type="compositionally biased region" description="Polar residues" evidence="1">
    <location>
        <begin position="21"/>
        <end position="30"/>
    </location>
</feature>
<feature type="compositionally biased region" description="Acidic residues" evidence="1">
    <location>
        <begin position="186"/>
        <end position="203"/>
    </location>
</feature>
<name>A0A9N8E5I0_9STRA</name>
<keyword evidence="4" id="KW-1185">Reference proteome</keyword>
<feature type="compositionally biased region" description="Basic residues" evidence="1">
    <location>
        <begin position="226"/>
        <end position="241"/>
    </location>
</feature>
<sequence length="666" mass="74172">MSKEAESEVHCKSLHVGDFPSVSSEAVTPISTSTSNDESCTSSSIGNDNDNDNDNKMTSDKDDMDDDDTGKKTDRTSVGDDDDDEEEEDEEEIEMEEVFDETERDEEDWMTESAPARMSLNKNGVSEFTRERFQEPNEEEVVDNATAKEEKKEPERTETTAVERADNTNKPQALPPSKEPPKKKEEDDEEEEEEIVEEEEAVEEEQKSNDNGPMSISERRAQRLQNRQRKMRPSPPPRRRGASPSPTPPLRSVGTAPAATVSSTNRRTAIMNMPHPDISSRSLNPQNSNRTLDNNNTAENNNSNTNTNSDQQIAQLNAQLIQHQEQTIHALQELSQTIKHLMVTQIKRDKDSEDDTKDMLNVDRATVRLDGLEVYAVVSALTVATAIACFDSYGTDLTTIFTPSQLNRHNALPLFLNTVFLAVSGIGIIAGLHATLVFSLMTMYGRTAVGVSHDEAFVEFFVQTGRVRYRGFHTFRMSLYCFLIQVLFTITSKSSPILRPFVIIVNLACIYWVYVDTQSVIDKAGDILFNFNAQQQRRTSDAGNLSLQRTLSDMSGNAGANRSPSRQQHNESSGESDLDVSTSMKHQQQKEQQPVPKASGGGASTLQNMRQRARARPSAKAAATVNGRYSRKKGVARSKSGVLVYDVGPRDARPVRRGGRRPSRNN</sequence>
<feature type="transmembrane region" description="Helical" evidence="2">
    <location>
        <begin position="474"/>
        <end position="491"/>
    </location>
</feature>
<feature type="compositionally biased region" description="Basic residues" evidence="1">
    <location>
        <begin position="655"/>
        <end position="666"/>
    </location>
</feature>
<proteinExistence type="predicted"/>
<evidence type="ECO:0000313" key="4">
    <source>
        <dbReference type="Proteomes" id="UP001153069"/>
    </source>
</evidence>
<keyword evidence="2" id="KW-1133">Transmembrane helix</keyword>
<evidence type="ECO:0000256" key="2">
    <source>
        <dbReference type="SAM" id="Phobius"/>
    </source>
</evidence>
<feature type="compositionally biased region" description="Basic and acidic residues" evidence="1">
    <location>
        <begin position="146"/>
        <end position="167"/>
    </location>
</feature>
<comment type="caution">
    <text evidence="3">The sequence shown here is derived from an EMBL/GenBank/DDBJ whole genome shotgun (WGS) entry which is preliminary data.</text>
</comment>
<organism evidence="3 4">
    <name type="scientific">Seminavis robusta</name>
    <dbReference type="NCBI Taxonomy" id="568900"/>
    <lineage>
        <taxon>Eukaryota</taxon>
        <taxon>Sar</taxon>
        <taxon>Stramenopiles</taxon>
        <taxon>Ochrophyta</taxon>
        <taxon>Bacillariophyta</taxon>
        <taxon>Bacillariophyceae</taxon>
        <taxon>Bacillariophycidae</taxon>
        <taxon>Naviculales</taxon>
        <taxon>Naviculaceae</taxon>
        <taxon>Seminavis</taxon>
    </lineage>
</organism>
<feature type="compositionally biased region" description="Basic and acidic residues" evidence="1">
    <location>
        <begin position="1"/>
        <end position="11"/>
    </location>
</feature>
<protein>
    <submittedName>
        <fullName evidence="3">Uncharacterized protein</fullName>
    </submittedName>
</protein>
<dbReference type="AlphaFoldDB" id="A0A9N8E5I0"/>
<evidence type="ECO:0000313" key="3">
    <source>
        <dbReference type="EMBL" id="CAB9514230.1"/>
    </source>
</evidence>
<feature type="transmembrane region" description="Helical" evidence="2">
    <location>
        <begin position="414"/>
        <end position="438"/>
    </location>
</feature>
<evidence type="ECO:0000256" key="1">
    <source>
        <dbReference type="SAM" id="MobiDB-lite"/>
    </source>
</evidence>
<accession>A0A9N8E5I0</accession>
<feature type="compositionally biased region" description="Basic and acidic residues" evidence="1">
    <location>
        <begin position="69"/>
        <end position="78"/>
    </location>
</feature>
<feature type="region of interest" description="Disordered" evidence="1">
    <location>
        <begin position="1"/>
        <end position="308"/>
    </location>
</feature>
<feature type="compositionally biased region" description="Polar residues" evidence="1">
    <location>
        <begin position="279"/>
        <end position="288"/>
    </location>
</feature>
<keyword evidence="2" id="KW-0472">Membrane</keyword>
<feature type="compositionally biased region" description="Polar residues" evidence="1">
    <location>
        <begin position="552"/>
        <end position="592"/>
    </location>
</feature>
<feature type="transmembrane region" description="Helical" evidence="2">
    <location>
        <begin position="497"/>
        <end position="515"/>
    </location>
</feature>